<feature type="region of interest" description="Disordered" evidence="2">
    <location>
        <begin position="53"/>
        <end position="99"/>
    </location>
</feature>
<keyword evidence="5" id="KW-1185">Reference proteome</keyword>
<comment type="caution">
    <text evidence="4">The sequence shown here is derived from an EMBL/GenBank/DDBJ whole genome shotgun (WGS) entry which is preliminary data.</text>
</comment>
<organism evidence="4 5">
    <name type="scientific">Sphingomonas qilianensis</name>
    <dbReference type="NCBI Taxonomy" id="1736690"/>
    <lineage>
        <taxon>Bacteria</taxon>
        <taxon>Pseudomonadati</taxon>
        <taxon>Pseudomonadota</taxon>
        <taxon>Alphaproteobacteria</taxon>
        <taxon>Sphingomonadales</taxon>
        <taxon>Sphingomonadaceae</taxon>
        <taxon>Sphingomonas</taxon>
    </lineage>
</organism>
<feature type="coiled-coil region" evidence="1">
    <location>
        <begin position="113"/>
        <end position="158"/>
    </location>
</feature>
<gene>
    <name evidence="4" type="ORF">ABC969_08565</name>
</gene>
<keyword evidence="3" id="KW-1133">Transmembrane helix</keyword>
<name>A0ABU9XU10_9SPHN</name>
<reference evidence="4 5" key="1">
    <citation type="submission" date="2024-05" db="EMBL/GenBank/DDBJ databases">
        <authorList>
            <person name="Liu Q."/>
            <person name="Xin Y.-H."/>
        </authorList>
    </citation>
    <scope>NUCLEOTIDE SEQUENCE [LARGE SCALE GENOMIC DNA]</scope>
    <source>
        <strain evidence="4 5">CGMCC 1.15349</strain>
    </source>
</reference>
<keyword evidence="1" id="KW-0175">Coiled coil</keyword>
<keyword evidence="3" id="KW-0472">Membrane</keyword>
<feature type="transmembrane region" description="Helical" evidence="3">
    <location>
        <begin position="28"/>
        <end position="49"/>
    </location>
</feature>
<proteinExistence type="predicted"/>
<sequence>MTGISGQGVVLGIAMARGAGVPKAATRAGLMMGLGGVTPIGAVLATNTIRAAKRAQADKDGDGKDSDDKGNNGTITGALPPPANGQASRASANPGSLPVATTKDVQAAVAPLKSQLERDSAALTKAINDLAAQDKVQVASLNQSIHNLSQSVERLVKNQPKERA</sequence>
<dbReference type="EMBL" id="JBDIMF010000002">
    <property type="protein sequence ID" value="MEN2786469.1"/>
    <property type="molecule type" value="Genomic_DNA"/>
</dbReference>
<feature type="compositionally biased region" description="Polar residues" evidence="2">
    <location>
        <begin position="85"/>
        <end position="94"/>
    </location>
</feature>
<feature type="compositionally biased region" description="Basic and acidic residues" evidence="2">
    <location>
        <begin position="55"/>
        <end position="70"/>
    </location>
</feature>
<evidence type="ECO:0000313" key="4">
    <source>
        <dbReference type="EMBL" id="MEN2786469.1"/>
    </source>
</evidence>
<evidence type="ECO:0000256" key="2">
    <source>
        <dbReference type="SAM" id="MobiDB-lite"/>
    </source>
</evidence>
<protein>
    <submittedName>
        <fullName evidence="4">Uncharacterized protein</fullName>
    </submittedName>
</protein>
<evidence type="ECO:0000313" key="5">
    <source>
        <dbReference type="Proteomes" id="UP001404104"/>
    </source>
</evidence>
<evidence type="ECO:0000256" key="1">
    <source>
        <dbReference type="SAM" id="Coils"/>
    </source>
</evidence>
<dbReference type="RefSeq" id="WP_345864255.1">
    <property type="nucleotide sequence ID" value="NZ_JBDIMF010000002.1"/>
</dbReference>
<dbReference type="Proteomes" id="UP001404104">
    <property type="component" value="Unassembled WGS sequence"/>
</dbReference>
<accession>A0ABU9XU10</accession>
<keyword evidence="3" id="KW-0812">Transmembrane</keyword>
<evidence type="ECO:0000256" key="3">
    <source>
        <dbReference type="SAM" id="Phobius"/>
    </source>
</evidence>